<dbReference type="Proteomes" id="UP000178558">
    <property type="component" value="Unassembled WGS sequence"/>
</dbReference>
<proteinExistence type="predicted"/>
<dbReference type="EMBL" id="MGAQ01000029">
    <property type="protein sequence ID" value="OGK49625.1"/>
    <property type="molecule type" value="Genomic_DNA"/>
</dbReference>
<evidence type="ECO:0000313" key="3">
    <source>
        <dbReference type="Proteomes" id="UP000178558"/>
    </source>
</evidence>
<sequence length="190" mass="21301">MKNNISTGIVAALVIGLLVGYIVYPFINPSQKQTTQTQDNKTAPQSDWKTFNEEQYGISFEYLKSWSVESSTQVFENGDIVAVQFFGETQKANTEFYDGGRFIVMTPVQTDLDLESWVNSKYTANDQISDVTINGVAFKKVYTCGLGCFTFYYTVINGKVYGVNTFSEGSKKAEYQATIDQMLQTLVLPK</sequence>
<accession>A0A1F7J1Y4</accession>
<feature type="transmembrane region" description="Helical" evidence="1">
    <location>
        <begin position="7"/>
        <end position="27"/>
    </location>
</feature>
<evidence type="ECO:0000313" key="2">
    <source>
        <dbReference type="EMBL" id="OGK49625.1"/>
    </source>
</evidence>
<protein>
    <submittedName>
        <fullName evidence="2">Uncharacterized protein</fullName>
    </submittedName>
</protein>
<name>A0A1F7J1Y4_9BACT</name>
<dbReference type="AlphaFoldDB" id="A0A1F7J1Y4"/>
<organism evidence="2 3">
    <name type="scientific">Candidatus Roizmanbacteria bacterium RIFCSPLOWO2_01_FULL_40_42</name>
    <dbReference type="NCBI Taxonomy" id="1802066"/>
    <lineage>
        <taxon>Bacteria</taxon>
        <taxon>Candidatus Roizmaniibacteriota</taxon>
    </lineage>
</organism>
<reference evidence="2 3" key="1">
    <citation type="journal article" date="2016" name="Nat. Commun.">
        <title>Thousands of microbial genomes shed light on interconnected biogeochemical processes in an aquifer system.</title>
        <authorList>
            <person name="Anantharaman K."/>
            <person name="Brown C.T."/>
            <person name="Hug L.A."/>
            <person name="Sharon I."/>
            <person name="Castelle C.J."/>
            <person name="Probst A.J."/>
            <person name="Thomas B.C."/>
            <person name="Singh A."/>
            <person name="Wilkins M.J."/>
            <person name="Karaoz U."/>
            <person name="Brodie E.L."/>
            <person name="Williams K.H."/>
            <person name="Hubbard S.S."/>
            <person name="Banfield J.F."/>
        </authorList>
    </citation>
    <scope>NUCLEOTIDE SEQUENCE [LARGE SCALE GENOMIC DNA]</scope>
</reference>
<gene>
    <name evidence="2" type="ORF">A3B50_04195</name>
</gene>
<keyword evidence="1" id="KW-1133">Transmembrane helix</keyword>
<keyword evidence="1" id="KW-0472">Membrane</keyword>
<keyword evidence="1" id="KW-0812">Transmembrane</keyword>
<comment type="caution">
    <text evidence="2">The sequence shown here is derived from an EMBL/GenBank/DDBJ whole genome shotgun (WGS) entry which is preliminary data.</text>
</comment>
<evidence type="ECO:0000256" key="1">
    <source>
        <dbReference type="SAM" id="Phobius"/>
    </source>
</evidence>